<evidence type="ECO:0000256" key="1">
    <source>
        <dbReference type="SAM" id="MobiDB-lite"/>
    </source>
</evidence>
<evidence type="ECO:0000313" key="5">
    <source>
        <dbReference type="EMBL" id="KTT14688.1"/>
    </source>
</evidence>
<feature type="region of interest" description="Disordered" evidence="1">
    <location>
        <begin position="167"/>
        <end position="212"/>
    </location>
</feature>
<dbReference type="RefSeq" id="WP_058644208.1">
    <property type="nucleotide sequence ID" value="NZ_LDSL01000174.1"/>
</dbReference>
<dbReference type="InterPro" id="IPR036249">
    <property type="entry name" value="Thioredoxin-like_sf"/>
</dbReference>
<dbReference type="Proteomes" id="UP000072741">
    <property type="component" value="Unassembled WGS sequence"/>
</dbReference>
<dbReference type="SUPFAM" id="SSF52833">
    <property type="entry name" value="Thioredoxin-like"/>
    <property type="match status" value="1"/>
</dbReference>
<evidence type="ECO:0000259" key="4">
    <source>
        <dbReference type="Pfam" id="PF13511"/>
    </source>
</evidence>
<dbReference type="InterPro" id="IPR002109">
    <property type="entry name" value="Glutaredoxin"/>
</dbReference>
<comment type="caution">
    <text evidence="5">The sequence shown here is derived from an EMBL/GenBank/DDBJ whole genome shotgun (WGS) entry which is preliminary data.</text>
</comment>
<accession>A0A147GMK2</accession>
<keyword evidence="2" id="KW-0732">Signal</keyword>
<dbReference type="Gene3D" id="3.40.30.10">
    <property type="entry name" value="Glutaredoxin"/>
    <property type="match status" value="1"/>
</dbReference>
<feature type="compositionally biased region" description="Pro residues" evidence="1">
    <location>
        <begin position="187"/>
        <end position="205"/>
    </location>
</feature>
<dbReference type="EMBL" id="LDSL01000174">
    <property type="protein sequence ID" value="KTT14688.1"/>
    <property type="molecule type" value="Genomic_DNA"/>
</dbReference>
<dbReference type="InterPro" id="IPR025392">
    <property type="entry name" value="DUF4124"/>
</dbReference>
<gene>
    <name evidence="5" type="ORF">NS331_22720</name>
</gene>
<feature type="domain" description="DUF4124" evidence="4">
    <location>
        <begin position="20"/>
        <end position="64"/>
    </location>
</feature>
<name>A0A147GMK2_9BURK</name>
<feature type="chain" id="PRO_5007546745" evidence="2">
    <location>
        <begin position="30"/>
        <end position="212"/>
    </location>
</feature>
<evidence type="ECO:0000259" key="3">
    <source>
        <dbReference type="Pfam" id="PF00462"/>
    </source>
</evidence>
<feature type="signal peptide" evidence="2">
    <location>
        <begin position="1"/>
        <end position="29"/>
    </location>
</feature>
<dbReference type="OrthoDB" id="8794394at2"/>
<organism evidence="5 6">
    <name type="scientific">Pseudacidovorax intermedius</name>
    <dbReference type="NCBI Taxonomy" id="433924"/>
    <lineage>
        <taxon>Bacteria</taxon>
        <taxon>Pseudomonadati</taxon>
        <taxon>Pseudomonadota</taxon>
        <taxon>Betaproteobacteria</taxon>
        <taxon>Burkholderiales</taxon>
        <taxon>Comamonadaceae</taxon>
        <taxon>Pseudacidovorax</taxon>
    </lineage>
</organism>
<dbReference type="PATRIC" id="fig|433924.3.peg.1666"/>
<proteinExistence type="predicted"/>
<dbReference type="PROSITE" id="PS51354">
    <property type="entry name" value="GLUTAREDOXIN_2"/>
    <property type="match status" value="1"/>
</dbReference>
<feature type="domain" description="Glutaredoxin" evidence="3">
    <location>
        <begin position="84"/>
        <end position="140"/>
    </location>
</feature>
<dbReference type="CDD" id="cd02976">
    <property type="entry name" value="NrdH"/>
    <property type="match status" value="1"/>
</dbReference>
<dbReference type="Pfam" id="PF13511">
    <property type="entry name" value="DUF4124"/>
    <property type="match status" value="1"/>
</dbReference>
<evidence type="ECO:0000256" key="2">
    <source>
        <dbReference type="SAM" id="SignalP"/>
    </source>
</evidence>
<reference evidence="5 6" key="1">
    <citation type="journal article" date="2016" name="Front. Microbiol.">
        <title>Genomic Resource of Rice Seed Associated Bacteria.</title>
        <authorList>
            <person name="Midha S."/>
            <person name="Bansal K."/>
            <person name="Sharma S."/>
            <person name="Kumar N."/>
            <person name="Patil P.P."/>
            <person name="Chaudhry V."/>
            <person name="Patil P.B."/>
        </authorList>
    </citation>
    <scope>NUCLEOTIDE SEQUENCE [LARGE SCALE GENOMIC DNA]</scope>
    <source>
        <strain evidence="5 6">NS331</strain>
    </source>
</reference>
<evidence type="ECO:0000313" key="6">
    <source>
        <dbReference type="Proteomes" id="UP000072741"/>
    </source>
</evidence>
<dbReference type="Pfam" id="PF00462">
    <property type="entry name" value="Glutaredoxin"/>
    <property type="match status" value="1"/>
</dbReference>
<dbReference type="AlphaFoldDB" id="A0A147GMK2"/>
<keyword evidence="6" id="KW-1185">Reference proteome</keyword>
<sequence length="212" mass="22215">MRRPVLSRAAGAVLPAALAVLCIAGGAMAQPLYRSVDAQGRVTFSDRPPSASAQPVEIATPSEVETGGDALPYALRQVVQRFPVTLYTQRDCAPCDEGRNMLRNRGVPFRERTVNASADAEALQRLSGQTGLPLLTIGNQQLRGYADAEWAQYLDAAGYPRQSQLPAAYRSPAPRPLVASPAAPAQAAPPPAAPPAPAPSGPTPSNPAGIRF</sequence>
<protein>
    <submittedName>
        <fullName evidence="5">Glutaredoxin</fullName>
    </submittedName>
</protein>